<feature type="signal peptide" evidence="1">
    <location>
        <begin position="1"/>
        <end position="21"/>
    </location>
</feature>
<accession>A0A6L6Q9X6</accession>
<dbReference type="PANTHER" id="PTHR13833:SF71">
    <property type="entry name" value="NHL DOMAIN-CONTAINING PROTEIN"/>
    <property type="match status" value="1"/>
</dbReference>
<dbReference type="EMBL" id="WNKX01000001">
    <property type="protein sequence ID" value="MTW09182.1"/>
    <property type="molecule type" value="Genomic_DNA"/>
</dbReference>
<gene>
    <name evidence="2" type="ORF">GM658_01080</name>
</gene>
<reference evidence="2 3" key="1">
    <citation type="submission" date="2019-11" db="EMBL/GenBank/DDBJ databases">
        <title>Type strains purchased from KCTC, JCM and DSMZ.</title>
        <authorList>
            <person name="Lu H."/>
        </authorList>
    </citation>
    <scope>NUCLEOTIDE SEQUENCE [LARGE SCALE GENOMIC DNA]</scope>
    <source>
        <strain evidence="2 3">JCM 31587</strain>
    </source>
</reference>
<dbReference type="PROSITE" id="PS51257">
    <property type="entry name" value="PROKAR_LIPOPROTEIN"/>
    <property type="match status" value="1"/>
</dbReference>
<dbReference type="OrthoDB" id="8752631at2"/>
<dbReference type="Gene3D" id="2.120.10.30">
    <property type="entry name" value="TolB, C-terminal domain"/>
    <property type="match status" value="1"/>
</dbReference>
<evidence type="ECO:0000313" key="2">
    <source>
        <dbReference type="EMBL" id="MTW09182.1"/>
    </source>
</evidence>
<dbReference type="AlphaFoldDB" id="A0A6L6Q9X6"/>
<evidence type="ECO:0000256" key="1">
    <source>
        <dbReference type="SAM" id="SignalP"/>
    </source>
</evidence>
<comment type="caution">
    <text evidence="2">The sequence shown here is derived from an EMBL/GenBank/DDBJ whole genome shotgun (WGS) entry which is preliminary data.</text>
</comment>
<name>A0A6L6Q9X6_9BURK</name>
<dbReference type="RefSeq" id="WP_155452164.1">
    <property type="nucleotide sequence ID" value="NZ_WNKX01000001.1"/>
</dbReference>
<keyword evidence="3" id="KW-1185">Reference proteome</keyword>
<proteinExistence type="predicted"/>
<dbReference type="SUPFAM" id="SSF63829">
    <property type="entry name" value="Calcium-dependent phosphotriesterase"/>
    <property type="match status" value="1"/>
</dbReference>
<dbReference type="Proteomes" id="UP000472320">
    <property type="component" value="Unassembled WGS sequence"/>
</dbReference>
<evidence type="ECO:0008006" key="4">
    <source>
        <dbReference type="Google" id="ProtNLM"/>
    </source>
</evidence>
<keyword evidence="1" id="KW-0732">Signal</keyword>
<evidence type="ECO:0000313" key="3">
    <source>
        <dbReference type="Proteomes" id="UP000472320"/>
    </source>
</evidence>
<organism evidence="2 3">
    <name type="scientific">Massilia eburnea</name>
    <dbReference type="NCBI Taxonomy" id="1776165"/>
    <lineage>
        <taxon>Bacteria</taxon>
        <taxon>Pseudomonadati</taxon>
        <taxon>Pseudomonadota</taxon>
        <taxon>Betaproteobacteria</taxon>
        <taxon>Burkholderiales</taxon>
        <taxon>Oxalobacteraceae</taxon>
        <taxon>Telluria group</taxon>
        <taxon>Massilia</taxon>
    </lineage>
</organism>
<protein>
    <recommendedName>
        <fullName evidence="4">SMP-30/Gluconolactonase/LRE-like region domain-containing protein</fullName>
    </recommendedName>
</protein>
<feature type="chain" id="PRO_5026906804" description="SMP-30/Gluconolactonase/LRE-like region domain-containing protein" evidence="1">
    <location>
        <begin position="22"/>
        <end position="418"/>
    </location>
</feature>
<sequence>MRKNCLSKHVAVSLAALTLVACGGGGGGSSTQAPAQPVVTYSLAGSSMAPVPEGIVLEDGKGSTVTLAAGDTSFKFSEGRTYLAAGSSYDVKVKAQPKGYDCTVDRGTAVINSNVSDVALKCNGPLTKATFSTYIGNRDSSWGYDSFSIESDGSEMVVISEELMRIDPAGIMHRAVFLDHATGASIDGLRVRKVTVAPSGFIYVSVLKTADQSQVLRLTRTATDNVYVTDTLAETGDVGGIVVDASENVYVADRTNMAIRKISNIGVVTTLAGSGVKGKSDGTGVAASFDFSSFIQSMALDSNGNLYVSGDLISVSGLRKITPAGVVTTITVPDTMMNMTADAQGNLYFVSKTSSGVPGIVRISPANVTDIMVSRGAVNLDGTYKFNAIGYIGEIHANGGYIYASGTNPIAVYKIKVQ</sequence>
<dbReference type="InterPro" id="IPR011042">
    <property type="entry name" value="6-blade_b-propeller_TolB-like"/>
</dbReference>
<dbReference type="PANTHER" id="PTHR13833">
    <property type="match status" value="1"/>
</dbReference>